<feature type="domain" description="C2H2-type" evidence="10">
    <location>
        <begin position="521"/>
        <end position="548"/>
    </location>
</feature>
<dbReference type="Proteomes" id="UP000299102">
    <property type="component" value="Unassembled WGS sequence"/>
</dbReference>
<dbReference type="GO" id="GO:0005634">
    <property type="term" value="C:nucleus"/>
    <property type="evidence" value="ECO:0007669"/>
    <property type="project" value="InterPro"/>
</dbReference>
<dbReference type="GO" id="GO:0000981">
    <property type="term" value="F:DNA-binding transcription factor activity, RNA polymerase II-specific"/>
    <property type="evidence" value="ECO:0007669"/>
    <property type="project" value="TreeGrafter"/>
</dbReference>
<dbReference type="PANTHER" id="PTHR24388">
    <property type="entry name" value="ZINC FINGER PROTEIN"/>
    <property type="match status" value="1"/>
</dbReference>
<keyword evidence="3 7" id="KW-0863">Zinc-finger</keyword>
<dbReference type="PANTHER" id="PTHR24388:SF53">
    <property type="entry name" value="CHORION TRANSCRIPTION FACTOR CF2-RELATED"/>
    <property type="match status" value="1"/>
</dbReference>
<evidence type="ECO:0000256" key="8">
    <source>
        <dbReference type="PROSITE-ProRule" id="PRU01263"/>
    </source>
</evidence>
<dbReference type="PROSITE" id="PS51915">
    <property type="entry name" value="ZAD"/>
    <property type="match status" value="1"/>
</dbReference>
<dbReference type="AlphaFoldDB" id="A0A4C1V490"/>
<evidence type="ECO:0000259" key="11">
    <source>
        <dbReference type="PROSITE" id="PS51915"/>
    </source>
</evidence>
<evidence type="ECO:0000256" key="5">
    <source>
        <dbReference type="ARBA" id="ARBA00023242"/>
    </source>
</evidence>
<keyword evidence="2" id="KW-0677">Repeat</keyword>
<evidence type="ECO:0000259" key="10">
    <source>
        <dbReference type="PROSITE" id="PS50157"/>
    </source>
</evidence>
<evidence type="ECO:0000256" key="7">
    <source>
        <dbReference type="PROSITE-ProRule" id="PRU00042"/>
    </source>
</evidence>
<dbReference type="GO" id="GO:0008270">
    <property type="term" value="F:zinc ion binding"/>
    <property type="evidence" value="ECO:0007669"/>
    <property type="project" value="UniProtKB-KW"/>
</dbReference>
<dbReference type="GO" id="GO:0000978">
    <property type="term" value="F:RNA polymerase II cis-regulatory region sequence-specific DNA binding"/>
    <property type="evidence" value="ECO:0007669"/>
    <property type="project" value="TreeGrafter"/>
</dbReference>
<dbReference type="Pfam" id="PF00096">
    <property type="entry name" value="zf-C2H2"/>
    <property type="match status" value="1"/>
</dbReference>
<dbReference type="SUPFAM" id="SSF57716">
    <property type="entry name" value="Glucocorticoid receptor-like (DNA-binding domain)"/>
    <property type="match status" value="1"/>
</dbReference>
<keyword evidence="5" id="KW-0539">Nucleus</keyword>
<dbReference type="Gene3D" id="3.30.160.60">
    <property type="entry name" value="Classic Zinc Finger"/>
    <property type="match status" value="4"/>
</dbReference>
<feature type="domain" description="C2H2-type" evidence="10">
    <location>
        <begin position="492"/>
        <end position="520"/>
    </location>
</feature>
<evidence type="ECO:0000256" key="1">
    <source>
        <dbReference type="ARBA" id="ARBA00022723"/>
    </source>
</evidence>
<comment type="caution">
    <text evidence="12">The sequence shown here is derived from an EMBL/GenBank/DDBJ whole genome shotgun (WGS) entry which is preliminary data.</text>
</comment>
<keyword evidence="1" id="KW-0479">Metal-binding</keyword>
<gene>
    <name evidence="12" type="primary">ZBTB47</name>
    <name evidence="12" type="ORF">EVAR_18556_1</name>
</gene>
<feature type="region of interest" description="Disordered" evidence="9">
    <location>
        <begin position="291"/>
        <end position="392"/>
    </location>
</feature>
<dbReference type="InterPro" id="IPR036236">
    <property type="entry name" value="Znf_C2H2_sf"/>
</dbReference>
<comment type="caution">
    <text evidence="8">Lacks conserved residue(s) required for the propagation of feature annotation.</text>
</comment>
<feature type="compositionally biased region" description="Basic and acidic residues" evidence="9">
    <location>
        <begin position="296"/>
        <end position="332"/>
    </location>
</feature>
<sequence>MSLKNDAIQNSRRVLRCIDNAVADGLTCRSWCSATGQPLRHHAARHPFAAASVSHRHIGYADIAATLPGRAIEPATPGPATGGARGHGQITWPHNGVLIPTLMYGSESWVWQKERENRFNAVEMRSLHSMCGVSGKGRCRERSFPSVSIPEYPNLDRFNLRKAVLAPAIEENDGLPSQICSTCYNNLETAYQFKRKFLEAENTLRRLLLKSKYNIKCEYVDPKDDVDSSLFDDGAFSYENNLKAESVQVQSRELHEEVIIKDEKKDVEEEDHVSTQESSLWSQNIIVETGHNPEQANRRHAIDVIRSDKKKERQQRYREKNREKLKQREAERRKRKQNFQINMGPSDFSNVNITELNNEEIADDNSPSLSGLEGTRTPTVQENEHGSQTTRVLKGSSKGTICKKRSKRLWCNICELDLKTRADAKEHRKSHQKNVTWVCEICGKVFRHRASHITHLKSHRPPRFSCDQCDYRTSHKHDLAKHIRIHSGIKRYQCSYCPSSFHVISNLKSHERRTHQRVRDHICPVCSRLFFDMAHLKRHIDSHNEVKRFTCDICGSAYSRRCYWVKHMERQHEQMVQKIRPGRQKTNFVIKQGEGETK</sequence>
<evidence type="ECO:0000256" key="3">
    <source>
        <dbReference type="ARBA" id="ARBA00022771"/>
    </source>
</evidence>
<evidence type="ECO:0000256" key="6">
    <source>
        <dbReference type="ARBA" id="ARBA00037948"/>
    </source>
</evidence>
<dbReference type="EMBL" id="BGZK01000269">
    <property type="protein sequence ID" value="GBP33077.1"/>
    <property type="molecule type" value="Genomic_DNA"/>
</dbReference>
<comment type="similarity">
    <text evidence="6">Belongs to the snail C2H2-type zinc-finger protein family.</text>
</comment>
<accession>A0A4C1V490</accession>
<dbReference type="Pfam" id="PF07776">
    <property type="entry name" value="zf-AD"/>
    <property type="match status" value="1"/>
</dbReference>
<evidence type="ECO:0000256" key="9">
    <source>
        <dbReference type="SAM" id="MobiDB-lite"/>
    </source>
</evidence>
<feature type="compositionally biased region" description="Polar residues" evidence="9">
    <location>
        <begin position="376"/>
        <end position="391"/>
    </location>
</feature>
<dbReference type="InterPro" id="IPR013087">
    <property type="entry name" value="Znf_C2H2_type"/>
</dbReference>
<keyword evidence="4" id="KW-0862">Zinc</keyword>
<evidence type="ECO:0000256" key="4">
    <source>
        <dbReference type="ARBA" id="ARBA00022833"/>
    </source>
</evidence>
<evidence type="ECO:0000256" key="2">
    <source>
        <dbReference type="ARBA" id="ARBA00022737"/>
    </source>
</evidence>
<feature type="domain" description="C2H2-type" evidence="10">
    <location>
        <begin position="437"/>
        <end position="464"/>
    </location>
</feature>
<dbReference type="PROSITE" id="PS50157">
    <property type="entry name" value="ZINC_FINGER_C2H2_2"/>
    <property type="match status" value="4"/>
</dbReference>
<dbReference type="PROSITE" id="PS00028">
    <property type="entry name" value="ZINC_FINGER_C2H2_1"/>
    <property type="match status" value="4"/>
</dbReference>
<organism evidence="12 13">
    <name type="scientific">Eumeta variegata</name>
    <name type="common">Bagworm moth</name>
    <name type="synonym">Eumeta japonica</name>
    <dbReference type="NCBI Taxonomy" id="151549"/>
    <lineage>
        <taxon>Eukaryota</taxon>
        <taxon>Metazoa</taxon>
        <taxon>Ecdysozoa</taxon>
        <taxon>Arthropoda</taxon>
        <taxon>Hexapoda</taxon>
        <taxon>Insecta</taxon>
        <taxon>Pterygota</taxon>
        <taxon>Neoptera</taxon>
        <taxon>Endopterygota</taxon>
        <taxon>Lepidoptera</taxon>
        <taxon>Glossata</taxon>
        <taxon>Ditrysia</taxon>
        <taxon>Tineoidea</taxon>
        <taxon>Psychidae</taxon>
        <taxon>Oiketicinae</taxon>
        <taxon>Eumeta</taxon>
    </lineage>
</organism>
<reference evidence="12 13" key="1">
    <citation type="journal article" date="2019" name="Commun. Biol.">
        <title>The bagworm genome reveals a unique fibroin gene that provides high tensile strength.</title>
        <authorList>
            <person name="Kono N."/>
            <person name="Nakamura H."/>
            <person name="Ohtoshi R."/>
            <person name="Tomita M."/>
            <person name="Numata K."/>
            <person name="Arakawa K."/>
        </authorList>
    </citation>
    <scope>NUCLEOTIDE SEQUENCE [LARGE SCALE GENOMIC DNA]</scope>
</reference>
<evidence type="ECO:0000313" key="13">
    <source>
        <dbReference type="Proteomes" id="UP000299102"/>
    </source>
</evidence>
<proteinExistence type="inferred from homology"/>
<keyword evidence="13" id="KW-1185">Reference proteome</keyword>
<dbReference type="OrthoDB" id="4737882at2759"/>
<dbReference type="SMART" id="SM00355">
    <property type="entry name" value="ZnF_C2H2"/>
    <property type="match status" value="6"/>
</dbReference>
<dbReference type="STRING" id="151549.A0A4C1V490"/>
<feature type="domain" description="C2H2-type" evidence="10">
    <location>
        <begin position="464"/>
        <end position="491"/>
    </location>
</feature>
<feature type="compositionally biased region" description="Polar residues" evidence="9">
    <location>
        <begin position="338"/>
        <end position="356"/>
    </location>
</feature>
<evidence type="ECO:0000313" key="12">
    <source>
        <dbReference type="EMBL" id="GBP33077.1"/>
    </source>
</evidence>
<feature type="domain" description="ZAD" evidence="11">
    <location>
        <begin position="129"/>
        <end position="207"/>
    </location>
</feature>
<dbReference type="SUPFAM" id="SSF57667">
    <property type="entry name" value="beta-beta-alpha zinc fingers"/>
    <property type="match status" value="3"/>
</dbReference>
<dbReference type="InterPro" id="IPR050527">
    <property type="entry name" value="Snail/Krueppel_Znf"/>
</dbReference>
<protein>
    <submittedName>
        <fullName evidence="12">Zinc finger and BTB domain-containing protein 47</fullName>
    </submittedName>
</protein>
<dbReference type="InterPro" id="IPR012934">
    <property type="entry name" value="Znf_AD"/>
</dbReference>
<name>A0A4C1V490_EUMVA</name>
<dbReference type="Pfam" id="PF12874">
    <property type="entry name" value="zf-met"/>
    <property type="match status" value="1"/>
</dbReference>